<protein>
    <recommendedName>
        <fullName evidence="2">Core-binding (CB) domain-containing protein</fullName>
    </recommendedName>
</protein>
<dbReference type="EMBL" id="BARU01024275">
    <property type="protein sequence ID" value="GAH48206.1"/>
    <property type="molecule type" value="Genomic_DNA"/>
</dbReference>
<dbReference type="GO" id="GO:0003677">
    <property type="term" value="F:DNA binding"/>
    <property type="evidence" value="ECO:0007669"/>
    <property type="project" value="UniProtKB-KW"/>
</dbReference>
<feature type="domain" description="Core-binding (CB)" evidence="2">
    <location>
        <begin position="59"/>
        <end position="139"/>
    </location>
</feature>
<dbReference type="Pfam" id="PF24624">
    <property type="entry name" value="Int_N"/>
    <property type="match status" value="1"/>
</dbReference>
<evidence type="ECO:0000256" key="1">
    <source>
        <dbReference type="ARBA" id="ARBA00023125"/>
    </source>
</evidence>
<dbReference type="InterPro" id="IPR011010">
    <property type="entry name" value="DNA_brk_join_enz"/>
</dbReference>
<dbReference type="SUPFAM" id="SSF56349">
    <property type="entry name" value="DNA breaking-rejoining enzymes"/>
    <property type="match status" value="1"/>
</dbReference>
<dbReference type="Gene3D" id="1.10.150.130">
    <property type="match status" value="1"/>
</dbReference>
<dbReference type="InterPro" id="IPR010998">
    <property type="entry name" value="Integrase_recombinase_N"/>
</dbReference>
<keyword evidence="1" id="KW-0238">DNA-binding</keyword>
<organism evidence="3">
    <name type="scientific">marine sediment metagenome</name>
    <dbReference type="NCBI Taxonomy" id="412755"/>
    <lineage>
        <taxon>unclassified sequences</taxon>
        <taxon>metagenomes</taxon>
        <taxon>ecological metagenomes</taxon>
    </lineage>
</organism>
<dbReference type="InterPro" id="IPR044068">
    <property type="entry name" value="CB"/>
</dbReference>
<evidence type="ECO:0000313" key="3">
    <source>
        <dbReference type="EMBL" id="GAH48206.1"/>
    </source>
</evidence>
<name>X1FR99_9ZZZZ</name>
<feature type="non-terminal residue" evidence="3">
    <location>
        <position position="151"/>
    </location>
</feature>
<dbReference type="AlphaFoldDB" id="X1FR99"/>
<comment type="caution">
    <text evidence="3">The sequence shown here is derived from an EMBL/GenBank/DDBJ whole genome shotgun (WGS) entry which is preliminary data.</text>
</comment>
<reference evidence="3" key="1">
    <citation type="journal article" date="2014" name="Front. Microbiol.">
        <title>High frequency of phylogenetically diverse reductive dehalogenase-homologous genes in deep subseafloor sedimentary metagenomes.</title>
        <authorList>
            <person name="Kawai M."/>
            <person name="Futagami T."/>
            <person name="Toyoda A."/>
            <person name="Takaki Y."/>
            <person name="Nishi S."/>
            <person name="Hori S."/>
            <person name="Arai W."/>
            <person name="Tsubouchi T."/>
            <person name="Morono Y."/>
            <person name="Uchiyama I."/>
            <person name="Ito T."/>
            <person name="Fujiyama A."/>
            <person name="Inagaki F."/>
            <person name="Takami H."/>
        </authorList>
    </citation>
    <scope>NUCLEOTIDE SEQUENCE</scope>
    <source>
        <strain evidence="3">Expedition CK06-06</strain>
    </source>
</reference>
<sequence>MGIYKVEGKKGESWGIDFYDNGQRIQKIIGNKQDALRAYALLKADSLRGELNIIKKSDMGFKGLTEKYLEYGKTNGKRSLERDESSVKMLMGHFKHLKISQINPLHIESYKKKRLEEKKKPGTINRELACLKHMYTLAKKWKLTRENPVSE</sequence>
<dbReference type="InterPro" id="IPR057084">
    <property type="entry name" value="Int_N"/>
</dbReference>
<accession>X1FR99</accession>
<proteinExistence type="predicted"/>
<dbReference type="PROSITE" id="PS51900">
    <property type="entry name" value="CB"/>
    <property type="match status" value="1"/>
</dbReference>
<gene>
    <name evidence="3" type="ORF">S03H2_39283</name>
</gene>
<evidence type="ECO:0000259" key="2">
    <source>
        <dbReference type="PROSITE" id="PS51900"/>
    </source>
</evidence>